<proteinExistence type="predicted"/>
<reference evidence="2 3" key="1">
    <citation type="submission" date="2018-01" db="EMBL/GenBank/DDBJ databases">
        <title>Genomic Encyclopedia of Type Strains, Phase III (KMG-III): the genomes of soil and plant-associated and newly described type strains.</title>
        <authorList>
            <person name="Whitman W."/>
        </authorList>
    </citation>
    <scope>NUCLEOTIDE SEQUENCE [LARGE SCALE GENOMIC DNA]</scope>
    <source>
        <strain evidence="2 3">JCM 18070</strain>
    </source>
</reference>
<dbReference type="Gene3D" id="3.15.10.40">
    <property type="entry name" value="Uncharacterised protein PF07273, DUF1439"/>
    <property type="match status" value="1"/>
</dbReference>
<dbReference type="AlphaFoldDB" id="A0A2S4M0C4"/>
<dbReference type="OrthoDB" id="8535650at2"/>
<keyword evidence="1" id="KW-0732">Signal</keyword>
<name>A0A2S4M0C4_9BURK</name>
<organism evidence="2 3">
    <name type="scientific">Paraburkholderia eburnea</name>
    <dbReference type="NCBI Taxonomy" id="1189126"/>
    <lineage>
        <taxon>Bacteria</taxon>
        <taxon>Pseudomonadati</taxon>
        <taxon>Pseudomonadota</taxon>
        <taxon>Betaproteobacteria</taxon>
        <taxon>Burkholderiales</taxon>
        <taxon>Burkholderiaceae</taxon>
        <taxon>Paraburkholderia</taxon>
    </lineage>
</organism>
<accession>A0A2S4M0C4</accession>
<evidence type="ECO:0000313" key="2">
    <source>
        <dbReference type="EMBL" id="POR48172.1"/>
    </source>
</evidence>
<feature type="chain" id="PRO_5015541514" evidence="1">
    <location>
        <begin position="44"/>
        <end position="207"/>
    </location>
</feature>
<dbReference type="EMBL" id="PQGA01000015">
    <property type="protein sequence ID" value="POR48172.1"/>
    <property type="molecule type" value="Genomic_DNA"/>
</dbReference>
<dbReference type="InterPro" id="IPR010835">
    <property type="entry name" value="DUF1439"/>
</dbReference>
<evidence type="ECO:0000313" key="3">
    <source>
        <dbReference type="Proteomes" id="UP000237381"/>
    </source>
</evidence>
<dbReference type="Proteomes" id="UP000237381">
    <property type="component" value="Unassembled WGS sequence"/>
</dbReference>
<feature type="signal peptide" evidence="1">
    <location>
        <begin position="1"/>
        <end position="43"/>
    </location>
</feature>
<evidence type="ECO:0000256" key="1">
    <source>
        <dbReference type="SAM" id="SignalP"/>
    </source>
</evidence>
<protein>
    <submittedName>
        <fullName evidence="2">Uncharacterized protein DUF1439</fullName>
    </submittedName>
</protein>
<gene>
    <name evidence="2" type="ORF">B0G62_11553</name>
</gene>
<sequence length="207" mass="22466">MIRRAPRALQISPRPDAPRATRRAFLLSACAAAGAAMSLGACATGTFPFIPDHYTFSQQQLQDAVQRKFPYHRSVQQLFEVALTHPVVTLLPDRNRVAVHVDAHLESPLMQQPVSGAFTLSSELAYDAASRSVVLRSPSVDSVDMTGNAAAYAQQVNAVAALAATQLLTNYPVYTFKPDQLQFAGVNYEPGTITILTNGIRVQIVEK</sequence>
<dbReference type="Pfam" id="PF07273">
    <property type="entry name" value="DUF1439"/>
    <property type="match status" value="1"/>
</dbReference>
<comment type="caution">
    <text evidence="2">The sequence shown here is derived from an EMBL/GenBank/DDBJ whole genome shotgun (WGS) entry which is preliminary data.</text>
</comment>
<keyword evidence="3" id="KW-1185">Reference proteome</keyword>